<evidence type="ECO:0000313" key="2">
    <source>
        <dbReference type="EMBL" id="WOF16889.1"/>
    </source>
</evidence>
<dbReference type="AlphaFoldDB" id="A0AA97I4V5"/>
<reference evidence="2 3" key="1">
    <citation type="submission" date="2019-09" db="EMBL/GenBank/DDBJ databases">
        <title>The complete genome of Methanoplanus sp. FWC-SCC4.</title>
        <authorList>
            <person name="Chen S.-C."/>
            <person name="Zhou Y.-Z."/>
            <person name="Lai M.-C."/>
        </authorList>
    </citation>
    <scope>NUCLEOTIDE SEQUENCE [LARGE SCALE GENOMIC DNA]</scope>
    <source>
        <strain evidence="2 3">FWC-SCC4</strain>
    </source>
</reference>
<dbReference type="RefSeq" id="WP_317136328.1">
    <property type="nucleotide sequence ID" value="NZ_CP043875.1"/>
</dbReference>
<protein>
    <submittedName>
        <fullName evidence="2">Uncharacterized protein</fullName>
    </submittedName>
</protein>
<name>A0AA97I4V5_9EURY</name>
<keyword evidence="1" id="KW-1133">Transmembrane helix</keyword>
<keyword evidence="1" id="KW-0472">Membrane</keyword>
<dbReference type="KEGG" id="mefw:F1737_09420"/>
<gene>
    <name evidence="2" type="ORF">F1737_09420</name>
</gene>
<accession>A0AA97I4V5</accession>
<organism evidence="2 3">
    <name type="scientific">Methanochimaera problematica</name>
    <dbReference type="NCBI Taxonomy" id="2609417"/>
    <lineage>
        <taxon>Archaea</taxon>
        <taxon>Methanobacteriati</taxon>
        <taxon>Methanobacteriota</taxon>
        <taxon>Stenosarchaea group</taxon>
        <taxon>Methanomicrobia</taxon>
        <taxon>Methanomicrobiales</taxon>
        <taxon>Methanomicrobiaceae</taxon>
        <taxon>Methanochimaera</taxon>
    </lineage>
</organism>
<keyword evidence="1" id="KW-0812">Transmembrane</keyword>
<dbReference type="EMBL" id="CP043875">
    <property type="protein sequence ID" value="WOF16889.1"/>
    <property type="molecule type" value="Genomic_DNA"/>
</dbReference>
<sequence>MNSKEKFGYFAFAAAAIAFGFIAGLALTSFDFPLAEDKRVVIYLDNDPGILGNWTWESKKDFRRIYFAEDNTFEYEEWTAETLTVHMTFHGRWDEISKNTYKLNLELIRPDIEGLNSLYKFFRAEKGIYIYDTLTDKNNRVYKRADFKSLTGNNNTFKFDIYKKL</sequence>
<keyword evidence="3" id="KW-1185">Reference proteome</keyword>
<feature type="transmembrane region" description="Helical" evidence="1">
    <location>
        <begin position="7"/>
        <end position="30"/>
    </location>
</feature>
<dbReference type="Proteomes" id="UP001301797">
    <property type="component" value="Chromosome"/>
</dbReference>
<proteinExistence type="predicted"/>
<evidence type="ECO:0000313" key="3">
    <source>
        <dbReference type="Proteomes" id="UP001301797"/>
    </source>
</evidence>
<evidence type="ECO:0000256" key="1">
    <source>
        <dbReference type="SAM" id="Phobius"/>
    </source>
</evidence>
<dbReference type="GeneID" id="85230384"/>